<evidence type="ECO:0000256" key="2">
    <source>
        <dbReference type="ARBA" id="ARBA00022737"/>
    </source>
</evidence>
<dbReference type="InterPro" id="IPR042197">
    <property type="entry name" value="Apaf_helical"/>
</dbReference>
<evidence type="ECO:0000259" key="5">
    <source>
        <dbReference type="Pfam" id="PF23559"/>
    </source>
</evidence>
<comment type="caution">
    <text evidence="7">The sequence shown here is derived from an EMBL/GenBank/DDBJ whole genome shotgun (WGS) entry which is preliminary data.</text>
</comment>
<dbReference type="GO" id="GO:0043531">
    <property type="term" value="F:ADP binding"/>
    <property type="evidence" value="ECO:0007669"/>
    <property type="project" value="InterPro"/>
</dbReference>
<reference evidence="7" key="2">
    <citation type="submission" date="2023-06" db="EMBL/GenBank/DDBJ databases">
        <authorList>
            <person name="Ma L."/>
            <person name="Liu K.-W."/>
            <person name="Li Z."/>
            <person name="Hsiao Y.-Y."/>
            <person name="Qi Y."/>
            <person name="Fu T."/>
            <person name="Tang G."/>
            <person name="Zhang D."/>
            <person name="Sun W.-H."/>
            <person name="Liu D.-K."/>
            <person name="Li Y."/>
            <person name="Chen G.-Z."/>
            <person name="Liu X.-D."/>
            <person name="Liao X.-Y."/>
            <person name="Jiang Y.-T."/>
            <person name="Yu X."/>
            <person name="Hao Y."/>
            <person name="Huang J."/>
            <person name="Zhao X.-W."/>
            <person name="Ke S."/>
            <person name="Chen Y.-Y."/>
            <person name="Wu W.-L."/>
            <person name="Hsu J.-L."/>
            <person name="Lin Y.-F."/>
            <person name="Huang M.-D."/>
            <person name="Li C.-Y."/>
            <person name="Huang L."/>
            <person name="Wang Z.-W."/>
            <person name="Zhao X."/>
            <person name="Zhong W.-Y."/>
            <person name="Peng D.-H."/>
            <person name="Ahmad S."/>
            <person name="Lan S."/>
            <person name="Zhang J.-S."/>
            <person name="Tsai W.-C."/>
            <person name="Van De Peer Y."/>
            <person name="Liu Z.-J."/>
        </authorList>
    </citation>
    <scope>NUCLEOTIDE SEQUENCE</scope>
    <source>
        <strain evidence="7">SCP</strain>
        <tissue evidence="7">Leaves</tissue>
    </source>
</reference>
<dbReference type="Pfam" id="PF00931">
    <property type="entry name" value="NB-ARC"/>
    <property type="match status" value="1"/>
</dbReference>
<dbReference type="EMBL" id="JAUJYN010000004">
    <property type="protein sequence ID" value="KAK1272742.1"/>
    <property type="molecule type" value="Genomic_DNA"/>
</dbReference>
<dbReference type="InterPro" id="IPR002182">
    <property type="entry name" value="NB-ARC"/>
</dbReference>
<dbReference type="PANTHER" id="PTHR36766">
    <property type="entry name" value="PLANT BROAD-SPECTRUM MILDEW RESISTANCE PROTEIN RPW8"/>
    <property type="match status" value="1"/>
</dbReference>
<sequence>MRRRSRILKRIRAIHADLKLIRTDQSQHLSLAPGKSKGDAFLVLPDEKEIIGIDGVIDGLVRLLTAPPNVSGRVTAILGTGGIGKTTLVQKVLDDERIRYHFDVRIWVRVSRHFDENDLLRRIIRYVEILEEIMVGKRVLLVLEDLWSDEVWDGLLKVHFNRVSCYDSKVLITSTVEDVARQMGASHCHQMKGLSIDDGWSLLRKVALGGGDAEELEHLKDVGMKMVQKCSGNPLAVKAMGGILCTKERSKIAWENVLSSLKFSSLSDPLYGVMPALLLGYRDLPSHLKACFLYCSLFPDGYLISRTSLTQMWIAEGFIKEDGEVSMEDMADAYLEELLMRSLLQVVDSHLEGHAKLCKMHDCVHDLAVIFDKLRHLRVLNLSHMKIRHLPESFGEVMQLRYLDLSYTLVGELPESMCNLQNLQTLALGHCVNLSKLPGKLPWMLSLRHIDVDESKNIEELKYLSQLRCLGIENLDKVPNRAEAKEAMIRDKIYLKSLSLGCNPGSQEPEEEEMNRVEEVFEELCPPPSLQSLLIYDFFGRKLPSWMSSSLWNMKHLKLHGLINLQRLPSLGGLPQLREIDIDNNCAILSVGSEFLFCVGGRIGGVTFPKLEVLSFRRMYVWKEWNDESQLLSGIILPCLRVLKIQYCPELRSIPVGLLRHATNLTELLLKGARTVDGVGDLLHVRKLSIYYCMKVERLWNLPRLEILSFVECDALKDMTNLGTVSSLRYILFGHQRWSIPPLNMEALKNVVVMDETRLVLSVCPNETELRKYLPKDDDDDDDDAPYWPLIQRFPYVHARAHGGRYFNYTRSTSEFVTNIISNSSSSPSTTIAKITTTMVVTA</sequence>
<keyword evidence="8" id="KW-1185">Reference proteome</keyword>
<dbReference type="Gene3D" id="1.10.8.430">
    <property type="entry name" value="Helical domain of apoptotic protease-activating factors"/>
    <property type="match status" value="1"/>
</dbReference>
<evidence type="ECO:0000256" key="3">
    <source>
        <dbReference type="ARBA" id="ARBA00022821"/>
    </source>
</evidence>
<dbReference type="InterPro" id="IPR032675">
    <property type="entry name" value="LRR_dom_sf"/>
</dbReference>
<dbReference type="InterPro" id="IPR036388">
    <property type="entry name" value="WH-like_DNA-bd_sf"/>
</dbReference>
<dbReference type="Gene3D" id="1.10.10.10">
    <property type="entry name" value="Winged helix-like DNA-binding domain superfamily/Winged helix DNA-binding domain"/>
    <property type="match status" value="1"/>
</dbReference>
<dbReference type="InterPro" id="IPR058922">
    <property type="entry name" value="WHD_DRP"/>
</dbReference>
<dbReference type="FunFam" id="1.10.10.10:FF:000322">
    <property type="entry name" value="Probable disease resistance protein At1g63360"/>
    <property type="match status" value="1"/>
</dbReference>
<dbReference type="SUPFAM" id="SSF52540">
    <property type="entry name" value="P-loop containing nucleoside triphosphate hydrolases"/>
    <property type="match status" value="1"/>
</dbReference>
<evidence type="ECO:0000259" key="4">
    <source>
        <dbReference type="Pfam" id="PF00931"/>
    </source>
</evidence>
<dbReference type="Pfam" id="PF25019">
    <property type="entry name" value="LRR_R13L1-DRL21"/>
    <property type="match status" value="1"/>
</dbReference>
<dbReference type="InterPro" id="IPR027417">
    <property type="entry name" value="P-loop_NTPase"/>
</dbReference>
<gene>
    <name evidence="7" type="ORF">QJS04_geneDACA008021</name>
</gene>
<keyword evidence="3" id="KW-0611">Plant defense</keyword>
<keyword evidence="1" id="KW-0433">Leucine-rich repeat</keyword>
<feature type="domain" description="Disease resistance protein winged helix" evidence="5">
    <location>
        <begin position="297"/>
        <end position="368"/>
    </location>
</feature>
<protein>
    <submittedName>
        <fullName evidence="7">Disease resistance protein RGA2</fullName>
    </submittedName>
</protein>
<dbReference type="SUPFAM" id="SSF52058">
    <property type="entry name" value="L domain-like"/>
    <property type="match status" value="1"/>
</dbReference>
<dbReference type="Proteomes" id="UP001179952">
    <property type="component" value="Unassembled WGS sequence"/>
</dbReference>
<dbReference type="GO" id="GO:0002758">
    <property type="term" value="P:innate immune response-activating signaling pathway"/>
    <property type="evidence" value="ECO:0007669"/>
    <property type="project" value="UniProtKB-ARBA"/>
</dbReference>
<dbReference type="Gene3D" id="3.80.10.10">
    <property type="entry name" value="Ribonuclease Inhibitor"/>
    <property type="match status" value="2"/>
</dbReference>
<name>A0AAV9B8H7_ACOGR</name>
<dbReference type="PANTHER" id="PTHR36766:SF70">
    <property type="entry name" value="DISEASE RESISTANCE PROTEIN RGA4"/>
    <property type="match status" value="1"/>
</dbReference>
<feature type="domain" description="R13L1/DRL21-like LRR repeat region" evidence="6">
    <location>
        <begin position="458"/>
        <end position="584"/>
    </location>
</feature>
<evidence type="ECO:0000313" key="7">
    <source>
        <dbReference type="EMBL" id="KAK1272742.1"/>
    </source>
</evidence>
<dbReference type="GO" id="GO:0009626">
    <property type="term" value="P:plant-type hypersensitive response"/>
    <property type="evidence" value="ECO:0007669"/>
    <property type="project" value="UniProtKB-ARBA"/>
</dbReference>
<dbReference type="Gene3D" id="3.40.50.300">
    <property type="entry name" value="P-loop containing nucleotide triphosphate hydrolases"/>
    <property type="match status" value="1"/>
</dbReference>
<organism evidence="7 8">
    <name type="scientific">Acorus gramineus</name>
    <name type="common">Dwarf sweet flag</name>
    <dbReference type="NCBI Taxonomy" id="55184"/>
    <lineage>
        <taxon>Eukaryota</taxon>
        <taxon>Viridiplantae</taxon>
        <taxon>Streptophyta</taxon>
        <taxon>Embryophyta</taxon>
        <taxon>Tracheophyta</taxon>
        <taxon>Spermatophyta</taxon>
        <taxon>Magnoliopsida</taxon>
        <taxon>Liliopsida</taxon>
        <taxon>Acoraceae</taxon>
        <taxon>Acorus</taxon>
    </lineage>
</organism>
<reference evidence="7" key="1">
    <citation type="journal article" date="2023" name="Nat. Commun.">
        <title>Diploid and tetraploid genomes of Acorus and the evolution of monocots.</title>
        <authorList>
            <person name="Ma L."/>
            <person name="Liu K.W."/>
            <person name="Li Z."/>
            <person name="Hsiao Y.Y."/>
            <person name="Qi Y."/>
            <person name="Fu T."/>
            <person name="Tang G.D."/>
            <person name="Zhang D."/>
            <person name="Sun W.H."/>
            <person name="Liu D.K."/>
            <person name="Li Y."/>
            <person name="Chen G.Z."/>
            <person name="Liu X.D."/>
            <person name="Liao X.Y."/>
            <person name="Jiang Y.T."/>
            <person name="Yu X."/>
            <person name="Hao Y."/>
            <person name="Huang J."/>
            <person name="Zhao X.W."/>
            <person name="Ke S."/>
            <person name="Chen Y.Y."/>
            <person name="Wu W.L."/>
            <person name="Hsu J.L."/>
            <person name="Lin Y.F."/>
            <person name="Huang M.D."/>
            <person name="Li C.Y."/>
            <person name="Huang L."/>
            <person name="Wang Z.W."/>
            <person name="Zhao X."/>
            <person name="Zhong W.Y."/>
            <person name="Peng D.H."/>
            <person name="Ahmad S."/>
            <person name="Lan S."/>
            <person name="Zhang J.S."/>
            <person name="Tsai W.C."/>
            <person name="Van de Peer Y."/>
            <person name="Liu Z.J."/>
        </authorList>
    </citation>
    <scope>NUCLEOTIDE SEQUENCE</scope>
    <source>
        <strain evidence="7">SCP</strain>
    </source>
</reference>
<evidence type="ECO:0000313" key="8">
    <source>
        <dbReference type="Proteomes" id="UP001179952"/>
    </source>
</evidence>
<dbReference type="InterPro" id="IPR056789">
    <property type="entry name" value="LRR_R13L1-DRL21"/>
</dbReference>
<keyword evidence="2" id="KW-0677">Repeat</keyword>
<dbReference type="AlphaFoldDB" id="A0AAV9B8H7"/>
<evidence type="ECO:0000259" key="6">
    <source>
        <dbReference type="Pfam" id="PF25019"/>
    </source>
</evidence>
<dbReference type="PRINTS" id="PR00364">
    <property type="entry name" value="DISEASERSIST"/>
</dbReference>
<dbReference type="GO" id="GO:0042742">
    <property type="term" value="P:defense response to bacterium"/>
    <property type="evidence" value="ECO:0007669"/>
    <property type="project" value="UniProtKB-ARBA"/>
</dbReference>
<proteinExistence type="predicted"/>
<evidence type="ECO:0000256" key="1">
    <source>
        <dbReference type="ARBA" id="ARBA00022614"/>
    </source>
</evidence>
<dbReference type="Pfam" id="PF23559">
    <property type="entry name" value="WHD_DRP"/>
    <property type="match status" value="1"/>
</dbReference>
<accession>A0AAV9B8H7</accession>
<feature type="domain" description="NB-ARC" evidence="4">
    <location>
        <begin position="69"/>
        <end position="207"/>
    </location>
</feature>